<dbReference type="Gene3D" id="2.40.160.10">
    <property type="entry name" value="Porin"/>
    <property type="match status" value="1"/>
</dbReference>
<sequence>MKKYLFLAAFFVSLVAYPQEKHAKMDSTNQSSESLGDWFKRGELDFHVRNFYMATRNKGALLDYSSLATGAGMGYYSPSFKGFHVGFSGFFVFQLYEHNLRIADPSTGNVNRYEILLYDMNDLDNTRDLDRLEHLYISYLKGGFQAVFGRQSVNSPFLNEQDNRMRPNTFSGLTLRYKTNEWDIYGGAFSHVTMRGTVDWYTIEESFGVYPFGRNPFGEPSRYKDNITSKGIGMLGVQRKLNEHGNLQVYNYWAENVFNTTIAQTDWKFGMGGKGLQLGLQGFYESPTGGGNENPTMSYIMDSEQTYGIGGKAGWYAGNHAWSLNFLGISDSGRFLFPREWGRERFYASLPRERFEGNGGVTAITAKYDWKSSHNWRGALGASTVKNPDINNYGLNKYGVPSYYHFVGELDYEFDGFLKGLDLRFMVVNKTAQRPNQVPDRFRINRVDMWNFNVIMDYRF</sequence>
<evidence type="ECO:0000313" key="6">
    <source>
        <dbReference type="Proteomes" id="UP001319104"/>
    </source>
</evidence>
<keyword evidence="6" id="KW-1185">Reference proteome</keyword>
<comment type="similarity">
    <text evidence="1">Belongs to the outer membrane porin (Opr) (TC 1.B.25) family.</text>
</comment>
<dbReference type="InterPro" id="IPR023614">
    <property type="entry name" value="Porin_dom_sf"/>
</dbReference>
<feature type="chain" id="PRO_5042862647" evidence="4">
    <location>
        <begin position="19"/>
        <end position="460"/>
    </location>
</feature>
<organism evidence="5 6">
    <name type="scientific">Litoribacter ruber</name>
    <dbReference type="NCBI Taxonomy" id="702568"/>
    <lineage>
        <taxon>Bacteria</taxon>
        <taxon>Pseudomonadati</taxon>
        <taxon>Bacteroidota</taxon>
        <taxon>Cytophagia</taxon>
        <taxon>Cytophagales</taxon>
        <taxon>Cyclobacteriaceae</taxon>
        <taxon>Litoribacter</taxon>
    </lineage>
</organism>
<dbReference type="GO" id="GO:0016020">
    <property type="term" value="C:membrane"/>
    <property type="evidence" value="ECO:0007669"/>
    <property type="project" value="InterPro"/>
</dbReference>
<evidence type="ECO:0000256" key="2">
    <source>
        <dbReference type="ARBA" id="ARBA00022448"/>
    </source>
</evidence>
<dbReference type="Pfam" id="PF03573">
    <property type="entry name" value="OprD"/>
    <property type="match status" value="1"/>
</dbReference>
<evidence type="ECO:0000313" key="5">
    <source>
        <dbReference type="EMBL" id="MBS9524129.1"/>
    </source>
</evidence>
<keyword evidence="2" id="KW-0813">Transport</keyword>
<protein>
    <submittedName>
        <fullName evidence="5">OprD family outer membrane porin</fullName>
    </submittedName>
</protein>
<comment type="caution">
    <text evidence="5">The sequence shown here is derived from an EMBL/GenBank/DDBJ whole genome shotgun (WGS) entry which is preliminary data.</text>
</comment>
<dbReference type="InterPro" id="IPR005318">
    <property type="entry name" value="OM_porin_bac"/>
</dbReference>
<gene>
    <name evidence="5" type="ORF">KI659_08905</name>
</gene>
<name>A0AAP2CI68_9BACT</name>
<evidence type="ECO:0000256" key="1">
    <source>
        <dbReference type="ARBA" id="ARBA00009075"/>
    </source>
</evidence>
<dbReference type="EMBL" id="JAHCMY010000004">
    <property type="protein sequence ID" value="MBS9524129.1"/>
    <property type="molecule type" value="Genomic_DNA"/>
</dbReference>
<dbReference type="AlphaFoldDB" id="A0AAP2CI68"/>
<keyword evidence="3 4" id="KW-0732">Signal</keyword>
<reference evidence="5 6" key="1">
    <citation type="submission" date="2021-05" db="EMBL/GenBank/DDBJ databases">
        <authorList>
            <person name="Zhang Z.D."/>
            <person name="Osman G."/>
        </authorList>
    </citation>
    <scope>NUCLEOTIDE SEQUENCE [LARGE SCALE GENOMIC DNA]</scope>
    <source>
        <strain evidence="5 6">KCTC 32217</strain>
    </source>
</reference>
<evidence type="ECO:0000256" key="3">
    <source>
        <dbReference type="ARBA" id="ARBA00022729"/>
    </source>
</evidence>
<evidence type="ECO:0000256" key="4">
    <source>
        <dbReference type="SAM" id="SignalP"/>
    </source>
</evidence>
<feature type="signal peptide" evidence="4">
    <location>
        <begin position="1"/>
        <end position="18"/>
    </location>
</feature>
<dbReference type="Proteomes" id="UP001319104">
    <property type="component" value="Unassembled WGS sequence"/>
</dbReference>
<accession>A0AAP2CI68</accession>
<proteinExistence type="inferred from homology"/>